<dbReference type="SUPFAM" id="SSF53335">
    <property type="entry name" value="S-adenosyl-L-methionine-dependent methyltransferases"/>
    <property type="match status" value="1"/>
</dbReference>
<evidence type="ECO:0000256" key="1">
    <source>
        <dbReference type="ARBA" id="ARBA00022603"/>
    </source>
</evidence>
<dbReference type="RefSeq" id="WP_106196387.1">
    <property type="nucleotide sequence ID" value="NZ_PVTF01000021.1"/>
</dbReference>
<dbReference type="InterPro" id="IPR002935">
    <property type="entry name" value="SAM_O-MeTrfase"/>
</dbReference>
<keyword evidence="3" id="KW-0949">S-adenosyl-L-methionine</keyword>
<keyword evidence="2 4" id="KW-0808">Transferase</keyword>
<dbReference type="CDD" id="cd02440">
    <property type="entry name" value="AdoMet_MTases"/>
    <property type="match status" value="1"/>
</dbReference>
<dbReference type="InterPro" id="IPR029063">
    <property type="entry name" value="SAM-dependent_MTases_sf"/>
</dbReference>
<dbReference type="PROSITE" id="PS51682">
    <property type="entry name" value="SAM_OMT_I"/>
    <property type="match status" value="1"/>
</dbReference>
<name>A0A2T0SGD6_9PSEU</name>
<sequence>MADQLDVSAELAGYVRAMSLREDAVLRELREETAELPGGRSLQVMPEEGQFLAMLVGLVGARTVLELGTYTGYSALCMARSLPPDGRLLTCDITARWADIGAPYWKRAEVADRIDLRVGPAESTMDALLEDGGADTFDLVFIDADKAGYPAYYERAVRLVRPGGLVVLDNTLFFGRVVDPSATDPDTEGVREVNARVRDDHSVDVVLLPVADGLTLVRRRTV</sequence>
<dbReference type="GO" id="GO:0008171">
    <property type="term" value="F:O-methyltransferase activity"/>
    <property type="evidence" value="ECO:0007669"/>
    <property type="project" value="InterPro"/>
</dbReference>
<dbReference type="EMBL" id="PVTF01000021">
    <property type="protein sequence ID" value="PRY32480.1"/>
    <property type="molecule type" value="Genomic_DNA"/>
</dbReference>
<dbReference type="InterPro" id="IPR050362">
    <property type="entry name" value="Cation-dep_OMT"/>
</dbReference>
<protein>
    <submittedName>
        <fullName evidence="4">O-methyltransferase</fullName>
    </submittedName>
</protein>
<proteinExistence type="predicted"/>
<dbReference type="Pfam" id="PF01596">
    <property type="entry name" value="Methyltransf_3"/>
    <property type="match status" value="1"/>
</dbReference>
<evidence type="ECO:0000256" key="2">
    <source>
        <dbReference type="ARBA" id="ARBA00022679"/>
    </source>
</evidence>
<keyword evidence="1 4" id="KW-0489">Methyltransferase</keyword>
<dbReference type="GO" id="GO:0008757">
    <property type="term" value="F:S-adenosylmethionine-dependent methyltransferase activity"/>
    <property type="evidence" value="ECO:0007669"/>
    <property type="project" value="TreeGrafter"/>
</dbReference>
<dbReference type="AlphaFoldDB" id="A0A2T0SGD6"/>
<evidence type="ECO:0000256" key="3">
    <source>
        <dbReference type="ARBA" id="ARBA00022691"/>
    </source>
</evidence>
<evidence type="ECO:0000313" key="4">
    <source>
        <dbReference type="EMBL" id="PRY32480.1"/>
    </source>
</evidence>
<dbReference type="PANTHER" id="PTHR10509:SF14">
    <property type="entry name" value="CAFFEOYL-COA O-METHYLTRANSFERASE 3-RELATED"/>
    <property type="match status" value="1"/>
</dbReference>
<dbReference type="OrthoDB" id="9799672at2"/>
<organism evidence="4 5">
    <name type="scientific">Umezawaea tangerina</name>
    <dbReference type="NCBI Taxonomy" id="84725"/>
    <lineage>
        <taxon>Bacteria</taxon>
        <taxon>Bacillati</taxon>
        <taxon>Actinomycetota</taxon>
        <taxon>Actinomycetes</taxon>
        <taxon>Pseudonocardiales</taxon>
        <taxon>Pseudonocardiaceae</taxon>
        <taxon>Umezawaea</taxon>
    </lineage>
</organism>
<reference evidence="4 5" key="1">
    <citation type="submission" date="2018-03" db="EMBL/GenBank/DDBJ databases">
        <title>Genomic Encyclopedia of Archaeal and Bacterial Type Strains, Phase II (KMG-II): from individual species to whole genera.</title>
        <authorList>
            <person name="Goeker M."/>
        </authorList>
    </citation>
    <scope>NUCLEOTIDE SEQUENCE [LARGE SCALE GENOMIC DNA]</scope>
    <source>
        <strain evidence="4 5">DSM 44720</strain>
    </source>
</reference>
<gene>
    <name evidence="4" type="ORF">CLV43_12175</name>
</gene>
<keyword evidence="5" id="KW-1185">Reference proteome</keyword>
<evidence type="ECO:0000313" key="5">
    <source>
        <dbReference type="Proteomes" id="UP000239494"/>
    </source>
</evidence>
<dbReference type="PANTHER" id="PTHR10509">
    <property type="entry name" value="O-METHYLTRANSFERASE-RELATED"/>
    <property type="match status" value="1"/>
</dbReference>
<accession>A0A2T0SGD6</accession>
<comment type="caution">
    <text evidence="4">The sequence shown here is derived from an EMBL/GenBank/DDBJ whole genome shotgun (WGS) entry which is preliminary data.</text>
</comment>
<dbReference type="Gene3D" id="3.40.50.150">
    <property type="entry name" value="Vaccinia Virus protein VP39"/>
    <property type="match status" value="1"/>
</dbReference>
<dbReference type="GO" id="GO:0032259">
    <property type="term" value="P:methylation"/>
    <property type="evidence" value="ECO:0007669"/>
    <property type="project" value="UniProtKB-KW"/>
</dbReference>
<dbReference type="Proteomes" id="UP000239494">
    <property type="component" value="Unassembled WGS sequence"/>
</dbReference>